<organism evidence="3 4">
    <name type="scientific">Winogradskyella aquimaris</name>
    <dbReference type="NCBI Taxonomy" id="864074"/>
    <lineage>
        <taxon>Bacteria</taxon>
        <taxon>Pseudomonadati</taxon>
        <taxon>Bacteroidota</taxon>
        <taxon>Flavobacteriia</taxon>
        <taxon>Flavobacteriales</taxon>
        <taxon>Flavobacteriaceae</taxon>
        <taxon>Winogradskyella</taxon>
    </lineage>
</organism>
<keyword evidence="3" id="KW-0449">Lipoprotein</keyword>
<dbReference type="PANTHER" id="PTHR37507">
    <property type="entry name" value="SPORULATION PROTEIN YDCC"/>
    <property type="match status" value="1"/>
</dbReference>
<evidence type="ECO:0000313" key="3">
    <source>
        <dbReference type="EMBL" id="MDY2588494.1"/>
    </source>
</evidence>
<reference evidence="3 4" key="1">
    <citation type="submission" date="2023-11" db="EMBL/GenBank/DDBJ databases">
        <title>Winogradskyella pelagius sp. nov., isolated from coastal sediment.</title>
        <authorList>
            <person name="Li F."/>
        </authorList>
    </citation>
    <scope>NUCLEOTIDE SEQUENCE [LARGE SCALE GENOMIC DNA]</scope>
    <source>
        <strain evidence="3 4">KCTC 23502</strain>
    </source>
</reference>
<feature type="domain" description="Uncharacterized protein TP-0789" evidence="2">
    <location>
        <begin position="69"/>
        <end position="248"/>
    </location>
</feature>
<dbReference type="InterPro" id="IPR033399">
    <property type="entry name" value="TP_0789-like"/>
</dbReference>
<dbReference type="InterPro" id="IPR052944">
    <property type="entry name" value="Sporulation_related"/>
</dbReference>
<dbReference type="EMBL" id="JAXDAE010000019">
    <property type="protein sequence ID" value="MDY2588494.1"/>
    <property type="molecule type" value="Genomic_DNA"/>
</dbReference>
<dbReference type="RefSeq" id="WP_320556839.1">
    <property type="nucleotide sequence ID" value="NZ_JAXDAE010000019.1"/>
</dbReference>
<comment type="caution">
    <text evidence="3">The sequence shown here is derived from an EMBL/GenBank/DDBJ whole genome shotgun (WGS) entry which is preliminary data.</text>
</comment>
<dbReference type="CDD" id="cd16329">
    <property type="entry name" value="LolA_like"/>
    <property type="match status" value="1"/>
</dbReference>
<gene>
    <name evidence="3" type="ORF">SNF14_14190</name>
</gene>
<evidence type="ECO:0000313" key="4">
    <source>
        <dbReference type="Proteomes" id="UP001285855"/>
    </source>
</evidence>
<keyword evidence="1" id="KW-0732">Signal</keyword>
<dbReference type="PANTHER" id="PTHR37507:SF2">
    <property type="entry name" value="SPORULATION PROTEIN YDCC"/>
    <property type="match status" value="1"/>
</dbReference>
<dbReference type="Gene3D" id="2.50.20.10">
    <property type="entry name" value="Lipoprotein localisation LolA/LolB/LppX"/>
    <property type="match status" value="1"/>
</dbReference>
<protein>
    <submittedName>
        <fullName evidence="3">Outer membrane lipoprotein-sorting protein</fullName>
    </submittedName>
</protein>
<proteinExistence type="predicted"/>
<name>A0ABU5EUK7_9FLAO</name>
<feature type="signal peptide" evidence="1">
    <location>
        <begin position="1"/>
        <end position="23"/>
    </location>
</feature>
<dbReference type="Pfam" id="PF17131">
    <property type="entry name" value="LolA_like"/>
    <property type="match status" value="1"/>
</dbReference>
<sequence>MIKSILKYGFLSVAIFLMAFAPADTPTEIVKKAHYNVRSSAYSMNMTMKLVRPKWTRELTFKSWSKDADYGMMVIQAPAKDKGISTLRIKSEGWTWLPSIERVTKISPSQMSQSWMGSDFTNEDLLKEASIVNDYTHKLLGEEKFQNVTCYKIQATPKPNAAVVWGKVILWISKDDILQRKAEYYDEDGTLINTLINSDFKTVGGKKIATTLEMTPNNKKGQKTILTISAANFSEKLDNNFFSKEKMKTVK</sequence>
<keyword evidence="4" id="KW-1185">Reference proteome</keyword>
<feature type="chain" id="PRO_5046275476" evidence="1">
    <location>
        <begin position="24"/>
        <end position="251"/>
    </location>
</feature>
<accession>A0ABU5EUK7</accession>
<evidence type="ECO:0000256" key="1">
    <source>
        <dbReference type="SAM" id="SignalP"/>
    </source>
</evidence>
<evidence type="ECO:0000259" key="2">
    <source>
        <dbReference type="Pfam" id="PF17131"/>
    </source>
</evidence>
<dbReference type="Proteomes" id="UP001285855">
    <property type="component" value="Unassembled WGS sequence"/>
</dbReference>